<organism evidence="2 3">
    <name type="scientific">Wandonia haliotis</name>
    <dbReference type="NCBI Taxonomy" id="574963"/>
    <lineage>
        <taxon>Bacteria</taxon>
        <taxon>Pseudomonadati</taxon>
        <taxon>Bacteroidota</taxon>
        <taxon>Flavobacteriia</taxon>
        <taxon>Flavobacteriales</taxon>
        <taxon>Crocinitomicaceae</taxon>
        <taxon>Wandonia</taxon>
    </lineage>
</organism>
<accession>A0ABP3XYI5</accession>
<name>A0ABP3XYI5_9FLAO</name>
<feature type="signal peptide" evidence="1">
    <location>
        <begin position="1"/>
        <end position="20"/>
    </location>
</feature>
<evidence type="ECO:0000313" key="2">
    <source>
        <dbReference type="EMBL" id="GAA0874456.1"/>
    </source>
</evidence>
<protein>
    <submittedName>
        <fullName evidence="2">Uncharacterized protein</fullName>
    </submittedName>
</protein>
<keyword evidence="1" id="KW-0732">Signal</keyword>
<gene>
    <name evidence="2" type="ORF">GCM10009118_08640</name>
</gene>
<comment type="caution">
    <text evidence="2">The sequence shown here is derived from an EMBL/GenBank/DDBJ whole genome shotgun (WGS) entry which is preliminary data.</text>
</comment>
<evidence type="ECO:0000313" key="3">
    <source>
        <dbReference type="Proteomes" id="UP001501126"/>
    </source>
</evidence>
<sequence length="124" mass="14549">MKKILVGLIFIVGSISMTMAQEKHQVRVDMDRKMVKEQVESGNLEFFFNKDIDAGEVRRNAQYYISYFDVVYYPETGKAEIRFKDKSRMSVKVVERFLTSNHISEVLLGKEILRSTDFVNWLIN</sequence>
<proteinExistence type="predicted"/>
<feature type="chain" id="PRO_5046766967" evidence="1">
    <location>
        <begin position="21"/>
        <end position="124"/>
    </location>
</feature>
<dbReference type="EMBL" id="BAAAFH010000003">
    <property type="protein sequence ID" value="GAA0874456.1"/>
    <property type="molecule type" value="Genomic_DNA"/>
</dbReference>
<dbReference type="Proteomes" id="UP001501126">
    <property type="component" value="Unassembled WGS sequence"/>
</dbReference>
<dbReference type="RefSeq" id="WP_343785353.1">
    <property type="nucleotide sequence ID" value="NZ_BAAAFH010000003.1"/>
</dbReference>
<evidence type="ECO:0000256" key="1">
    <source>
        <dbReference type="SAM" id="SignalP"/>
    </source>
</evidence>
<keyword evidence="3" id="KW-1185">Reference proteome</keyword>
<reference evidence="3" key="1">
    <citation type="journal article" date="2019" name="Int. J. Syst. Evol. Microbiol.">
        <title>The Global Catalogue of Microorganisms (GCM) 10K type strain sequencing project: providing services to taxonomists for standard genome sequencing and annotation.</title>
        <authorList>
            <consortium name="The Broad Institute Genomics Platform"/>
            <consortium name="The Broad Institute Genome Sequencing Center for Infectious Disease"/>
            <person name="Wu L."/>
            <person name="Ma J."/>
        </authorList>
    </citation>
    <scope>NUCLEOTIDE SEQUENCE [LARGE SCALE GENOMIC DNA]</scope>
    <source>
        <strain evidence="3">JCM 16083</strain>
    </source>
</reference>